<reference evidence="1 2" key="1">
    <citation type="journal article" date="2017" name="Front. Genet.">
        <title>Draft sequencing of the heterozygous diploid genome of Satsuma (Citrus unshiu Marc.) using a hybrid assembly approach.</title>
        <authorList>
            <person name="Shimizu T."/>
            <person name="Tanizawa Y."/>
            <person name="Mochizuki T."/>
            <person name="Nagasaki H."/>
            <person name="Yoshioka T."/>
            <person name="Toyoda A."/>
            <person name="Fujiyama A."/>
            <person name="Kaminuma E."/>
            <person name="Nakamura Y."/>
        </authorList>
    </citation>
    <scope>NUCLEOTIDE SEQUENCE [LARGE SCALE GENOMIC DNA]</scope>
    <source>
        <strain evidence="2">cv. Miyagawa wase</strain>
    </source>
</reference>
<accession>A0A2H5QPQ6</accession>
<gene>
    <name evidence="1" type="ORF">CUMW_250130</name>
</gene>
<dbReference type="Proteomes" id="UP000236630">
    <property type="component" value="Unassembled WGS sequence"/>
</dbReference>
<proteinExistence type="predicted"/>
<evidence type="ECO:0000313" key="2">
    <source>
        <dbReference type="Proteomes" id="UP000236630"/>
    </source>
</evidence>
<keyword evidence="2" id="KW-1185">Reference proteome</keyword>
<dbReference type="EMBL" id="BDQV01000596">
    <property type="protein sequence ID" value="GAY66607.1"/>
    <property type="molecule type" value="Genomic_DNA"/>
</dbReference>
<sequence>MSTPMVNPPKGDFAGAMVIDHSDTVTVLVLHPLGPYLSWLKVDGKIILLGAIKDPLEVFNPKIIKICVVLC</sequence>
<evidence type="ECO:0000313" key="1">
    <source>
        <dbReference type="EMBL" id="GAY66607.1"/>
    </source>
</evidence>
<protein>
    <submittedName>
        <fullName evidence="1">Uncharacterized protein</fullName>
    </submittedName>
</protein>
<comment type="caution">
    <text evidence="1">The sequence shown here is derived from an EMBL/GenBank/DDBJ whole genome shotgun (WGS) entry which is preliminary data.</text>
</comment>
<organism evidence="1 2">
    <name type="scientific">Citrus unshiu</name>
    <name type="common">Satsuma mandarin</name>
    <name type="synonym">Citrus nobilis var. unshiu</name>
    <dbReference type="NCBI Taxonomy" id="55188"/>
    <lineage>
        <taxon>Eukaryota</taxon>
        <taxon>Viridiplantae</taxon>
        <taxon>Streptophyta</taxon>
        <taxon>Embryophyta</taxon>
        <taxon>Tracheophyta</taxon>
        <taxon>Spermatophyta</taxon>
        <taxon>Magnoliopsida</taxon>
        <taxon>eudicotyledons</taxon>
        <taxon>Gunneridae</taxon>
        <taxon>Pentapetalae</taxon>
        <taxon>rosids</taxon>
        <taxon>malvids</taxon>
        <taxon>Sapindales</taxon>
        <taxon>Rutaceae</taxon>
        <taxon>Aurantioideae</taxon>
        <taxon>Citrus</taxon>
    </lineage>
</organism>
<dbReference type="AlphaFoldDB" id="A0A2H5QPQ6"/>
<name>A0A2H5QPQ6_CITUN</name>